<feature type="coiled-coil region" evidence="11">
    <location>
        <begin position="44"/>
        <end position="130"/>
    </location>
</feature>
<gene>
    <name evidence="11" type="primary">SHE3</name>
    <name evidence="13" type="ORF">RNJ44_03849</name>
</gene>
<evidence type="ECO:0000256" key="9">
    <source>
        <dbReference type="ARBA" id="ARBA00023136"/>
    </source>
</evidence>
<evidence type="ECO:0000313" key="14">
    <source>
        <dbReference type="Proteomes" id="UP001623330"/>
    </source>
</evidence>
<comment type="caution">
    <text evidence="13">The sequence shown here is derived from an EMBL/GenBank/DDBJ whole genome shotgun (WGS) entry which is preliminary data.</text>
</comment>
<evidence type="ECO:0000256" key="1">
    <source>
        <dbReference type="ARBA" id="ARBA00004406"/>
    </source>
</evidence>
<feature type="coiled-coil region" evidence="11">
    <location>
        <begin position="179"/>
        <end position="213"/>
    </location>
</feature>
<comment type="subcellular location">
    <subcellularLocation>
        <location evidence="1 11">Endoplasmic reticulum membrane</location>
        <topology evidence="1 11">Peripheral membrane protein</topology>
    </subcellularLocation>
</comment>
<keyword evidence="7 11" id="KW-0694">RNA-binding</keyword>
<dbReference type="Proteomes" id="UP001623330">
    <property type="component" value="Unassembled WGS sequence"/>
</dbReference>
<comment type="function">
    <text evidence="10">RNA-binding protein that binds specific mRNAs including the ASH1 mRNA, coding for a repressor of the HO endonuclease. Part of the mRNA localization machinery that restricts accumulation of certain proteins to the bud and in the daughter cell. Required for the delivery of cortical endoplasmic reticulum into the emerging bud.</text>
</comment>
<name>A0ABR4NY75_9SACH</name>
<evidence type="ECO:0000256" key="11">
    <source>
        <dbReference type="RuleBase" id="RU362142"/>
    </source>
</evidence>
<evidence type="ECO:0000256" key="7">
    <source>
        <dbReference type="ARBA" id="ARBA00022884"/>
    </source>
</evidence>
<feature type="compositionally biased region" description="Polar residues" evidence="12">
    <location>
        <begin position="327"/>
        <end position="345"/>
    </location>
</feature>
<keyword evidence="5 11" id="KW-0509">mRNA transport</keyword>
<evidence type="ECO:0000313" key="13">
    <source>
        <dbReference type="EMBL" id="KAL3233809.1"/>
    </source>
</evidence>
<sequence>MVDQLLPADQHIGKGVEGISGNAASSTRLIESLHDQIDALTSTNIDLTSKLQSLLNKLDSIQQKETKLKESTSSLRYERDNVSLMLKRKERKLAEENEAIDTLGVELEKLRAINKELKEKASNVDGVTEETLKNDINTVQSEYDTLISSQGVYQEDYASQIDSLTNKIDQYRVMHKDNIDELETRQAGLTEQLSTLEDSYNETQSKSENFKNQIVKGKLIDTKTQINLIGWLVLFRETKKISDEYYKQSEIPIPDEIRVILNDPILNELDTHYTLDTISYKKTRSKPSQSSPLVGTTRKRFTSPSTSYTPRVSSTQGTLPGVKRTPSLRSGSNVESPRNTTPGSSSRRKRSSMIFK</sequence>
<feature type="region of interest" description="Disordered" evidence="12">
    <location>
        <begin position="281"/>
        <end position="356"/>
    </location>
</feature>
<evidence type="ECO:0000256" key="10">
    <source>
        <dbReference type="ARBA" id="ARBA00024975"/>
    </source>
</evidence>
<keyword evidence="9 11" id="KW-0472">Membrane</keyword>
<keyword evidence="8 11" id="KW-0175">Coiled coil</keyword>
<evidence type="ECO:0000256" key="8">
    <source>
        <dbReference type="ARBA" id="ARBA00023054"/>
    </source>
</evidence>
<keyword evidence="6 11" id="KW-0256">Endoplasmic reticulum</keyword>
<dbReference type="InterPro" id="IPR031398">
    <property type="entry name" value="She3"/>
</dbReference>
<evidence type="ECO:0000256" key="4">
    <source>
        <dbReference type="ARBA" id="ARBA00022448"/>
    </source>
</evidence>
<dbReference type="Pfam" id="PF17078">
    <property type="entry name" value="SHE3"/>
    <property type="match status" value="1"/>
</dbReference>
<dbReference type="EMBL" id="JBEVYD010000004">
    <property type="protein sequence ID" value="KAL3233809.1"/>
    <property type="molecule type" value="Genomic_DNA"/>
</dbReference>
<feature type="compositionally biased region" description="Basic residues" evidence="12">
    <location>
        <begin position="346"/>
        <end position="356"/>
    </location>
</feature>
<protein>
    <recommendedName>
        <fullName evidence="3 11">SWI5-dependent HO expression protein 3</fullName>
    </recommendedName>
</protein>
<comment type="similarity">
    <text evidence="2 11">Belongs to the SHE3 family.</text>
</comment>
<evidence type="ECO:0000256" key="2">
    <source>
        <dbReference type="ARBA" id="ARBA00008123"/>
    </source>
</evidence>
<proteinExistence type="inferred from homology"/>
<keyword evidence="4 11" id="KW-0813">Transport</keyword>
<evidence type="ECO:0000256" key="12">
    <source>
        <dbReference type="SAM" id="MobiDB-lite"/>
    </source>
</evidence>
<evidence type="ECO:0000256" key="3">
    <source>
        <dbReference type="ARBA" id="ARBA00019884"/>
    </source>
</evidence>
<evidence type="ECO:0000256" key="5">
    <source>
        <dbReference type="ARBA" id="ARBA00022816"/>
    </source>
</evidence>
<accession>A0ABR4NY75</accession>
<keyword evidence="14" id="KW-1185">Reference proteome</keyword>
<evidence type="ECO:0000256" key="6">
    <source>
        <dbReference type="ARBA" id="ARBA00022824"/>
    </source>
</evidence>
<organism evidence="13 14">
    <name type="scientific">Nakaseomyces bracarensis</name>
    <dbReference type="NCBI Taxonomy" id="273131"/>
    <lineage>
        <taxon>Eukaryota</taxon>
        <taxon>Fungi</taxon>
        <taxon>Dikarya</taxon>
        <taxon>Ascomycota</taxon>
        <taxon>Saccharomycotina</taxon>
        <taxon>Saccharomycetes</taxon>
        <taxon>Saccharomycetales</taxon>
        <taxon>Saccharomycetaceae</taxon>
        <taxon>Nakaseomyces</taxon>
    </lineage>
</organism>
<feature type="compositionally biased region" description="Polar residues" evidence="12">
    <location>
        <begin position="302"/>
        <end position="318"/>
    </location>
</feature>
<reference evidence="13 14" key="1">
    <citation type="submission" date="2024-05" db="EMBL/GenBank/DDBJ databases">
        <title>Long read based assembly of the Candida bracarensis genome reveals expanded adhesin content.</title>
        <authorList>
            <person name="Marcet-Houben M."/>
            <person name="Ksiezopolska E."/>
            <person name="Gabaldon T."/>
        </authorList>
    </citation>
    <scope>NUCLEOTIDE SEQUENCE [LARGE SCALE GENOMIC DNA]</scope>
    <source>
        <strain evidence="13 14">CBM6</strain>
    </source>
</reference>